<reference evidence="1 2" key="1">
    <citation type="submission" date="2019-01" db="EMBL/GenBank/DDBJ databases">
        <title>Genomes sequencing and comparative genomics of infectious freshwater microsporidia, Cucumispora dikerogammari and Thelohania contejeani.</title>
        <authorList>
            <person name="Cormier A."/>
            <person name="Giraud I."/>
            <person name="Wattier R."/>
            <person name="Teixeira M."/>
            <person name="Grandjean F."/>
            <person name="Rigaud T."/>
            <person name="Cordaux R."/>
        </authorList>
    </citation>
    <scope>NUCLEOTIDE SEQUENCE [LARGE SCALE GENOMIC DNA]</scope>
    <source>
        <strain evidence="1">T1</strain>
        <tissue evidence="1">Spores</tissue>
    </source>
</reference>
<dbReference type="Proteomes" id="UP001516464">
    <property type="component" value="Unassembled WGS sequence"/>
</dbReference>
<keyword evidence="2" id="KW-1185">Reference proteome</keyword>
<comment type="caution">
    <text evidence="1">The sequence shown here is derived from an EMBL/GenBank/DDBJ whole genome shotgun (WGS) entry which is preliminary data.</text>
</comment>
<gene>
    <name evidence="1" type="ORF">TCON_0942</name>
</gene>
<protein>
    <recommendedName>
        <fullName evidence="3">CCAAT-binding factor domain-containing protein</fullName>
    </recommendedName>
</protein>
<proteinExistence type="predicted"/>
<evidence type="ECO:0000313" key="1">
    <source>
        <dbReference type="EMBL" id="KAF7683857.1"/>
    </source>
</evidence>
<accession>A0ABQ7I0C7</accession>
<evidence type="ECO:0000313" key="2">
    <source>
        <dbReference type="Proteomes" id="UP001516464"/>
    </source>
</evidence>
<organism evidence="1 2">
    <name type="scientific">Astathelohania contejeani</name>
    <dbReference type="NCBI Taxonomy" id="164912"/>
    <lineage>
        <taxon>Eukaryota</taxon>
        <taxon>Fungi</taxon>
        <taxon>Fungi incertae sedis</taxon>
        <taxon>Microsporidia</taxon>
        <taxon>Astathelohaniidae</taxon>
        <taxon>Astathelohania</taxon>
    </lineage>
</organism>
<sequence>MKISAKEKLALAEKLKEYTLAEVDTMLQYVNVAGLNQLVLDRIFYLFIELDNRISTLYDIITPEEWNSVVTSYATPLEDDSLVSLKEDVRLYTQAFRKFITHLASLDFENIIYFFEKYVLVSRCRHTQFIIFTLCQQNPPLLFGYLISQIKSKIGNRLSLNYITYFVSLLVRCKMEDSNFNLCIRHVLNITSKIKSNTNALFILCAQSLIYICCFHPRIHTEMIGDISVKDFITELFRKDVVGLMNPNVINQYCGLYNIEYGNAFIKYDCDLLYFFPFDPPVIDSIKNIYKNSYVEFRRQE</sequence>
<dbReference type="EMBL" id="SBIQ01000045">
    <property type="protein sequence ID" value="KAF7683857.1"/>
    <property type="molecule type" value="Genomic_DNA"/>
</dbReference>
<name>A0ABQ7I0C7_9MICR</name>
<evidence type="ECO:0008006" key="3">
    <source>
        <dbReference type="Google" id="ProtNLM"/>
    </source>
</evidence>